<evidence type="ECO:0000313" key="2">
    <source>
        <dbReference type="Proteomes" id="UP001487740"/>
    </source>
</evidence>
<proteinExistence type="predicted"/>
<name>A0AAW0SRU7_SCYPA</name>
<evidence type="ECO:0000313" key="1">
    <source>
        <dbReference type="EMBL" id="KAK8377481.1"/>
    </source>
</evidence>
<dbReference type="Proteomes" id="UP001487740">
    <property type="component" value="Unassembled WGS sequence"/>
</dbReference>
<gene>
    <name evidence="1" type="ORF">O3P69_013839</name>
</gene>
<protein>
    <submittedName>
        <fullName evidence="1">Uncharacterized protein</fullName>
    </submittedName>
</protein>
<reference evidence="1 2" key="1">
    <citation type="submission" date="2023-03" db="EMBL/GenBank/DDBJ databases">
        <title>High-quality genome of Scylla paramamosain provides insights in environmental adaptation.</title>
        <authorList>
            <person name="Zhang L."/>
        </authorList>
    </citation>
    <scope>NUCLEOTIDE SEQUENCE [LARGE SCALE GENOMIC DNA]</scope>
    <source>
        <strain evidence="1">LZ_2023a</strain>
        <tissue evidence="1">Muscle</tissue>
    </source>
</reference>
<organism evidence="1 2">
    <name type="scientific">Scylla paramamosain</name>
    <name type="common">Mud crab</name>
    <dbReference type="NCBI Taxonomy" id="85552"/>
    <lineage>
        <taxon>Eukaryota</taxon>
        <taxon>Metazoa</taxon>
        <taxon>Ecdysozoa</taxon>
        <taxon>Arthropoda</taxon>
        <taxon>Crustacea</taxon>
        <taxon>Multicrustacea</taxon>
        <taxon>Malacostraca</taxon>
        <taxon>Eumalacostraca</taxon>
        <taxon>Eucarida</taxon>
        <taxon>Decapoda</taxon>
        <taxon>Pleocyemata</taxon>
        <taxon>Brachyura</taxon>
        <taxon>Eubrachyura</taxon>
        <taxon>Portunoidea</taxon>
        <taxon>Portunidae</taxon>
        <taxon>Portuninae</taxon>
        <taxon>Scylla</taxon>
    </lineage>
</organism>
<accession>A0AAW0SRU7</accession>
<dbReference type="AlphaFoldDB" id="A0AAW0SRU7"/>
<keyword evidence="2" id="KW-1185">Reference proteome</keyword>
<sequence>MRLWRNLVCQDADPKGSFKRRGGRMANLKMLVIGCLVSDELLAVLGINCPHLQVFDARDDIGDMNSVPGVKLLDYYPDLSPSKTGVFSDTVWLKRMLYQVLADKEVLDRFAQSESSESDSTPMLEQGCVSQLMLPGVGLEGNHGRVAGSPGWLAAGRRG</sequence>
<dbReference type="EMBL" id="JARAKH010000047">
    <property type="protein sequence ID" value="KAK8377481.1"/>
    <property type="molecule type" value="Genomic_DNA"/>
</dbReference>
<comment type="caution">
    <text evidence="1">The sequence shown here is derived from an EMBL/GenBank/DDBJ whole genome shotgun (WGS) entry which is preliminary data.</text>
</comment>